<organism evidence="1">
    <name type="scientific">hydrothermal vent metagenome</name>
    <dbReference type="NCBI Taxonomy" id="652676"/>
    <lineage>
        <taxon>unclassified sequences</taxon>
        <taxon>metagenomes</taxon>
        <taxon>ecological metagenomes</taxon>
    </lineage>
</organism>
<proteinExistence type="predicted"/>
<dbReference type="AlphaFoldDB" id="A0A3B0VRK8"/>
<dbReference type="EMBL" id="UOEY01000118">
    <property type="protein sequence ID" value="VAW41097.1"/>
    <property type="molecule type" value="Genomic_DNA"/>
</dbReference>
<sequence>MRNHGRTLALLLPACFLLAACGSHDQTMYKGVTYPPTNQVQAAFQASQVPSSCRVFAQALMITPAGFSGEDIDQAVSKEAKTRGANMVLIGRSRRSKEDDTLTFHYYGPEKAYPISSWLGWQYGCEEWEQQGEWVDFGYNQWDNNTVRYDYPIVMHVAFLRCQ</sequence>
<protein>
    <recommendedName>
        <fullName evidence="2">Lipoprotein</fullName>
    </recommendedName>
</protein>
<name>A0A3B0VRK8_9ZZZZ</name>
<evidence type="ECO:0000313" key="1">
    <source>
        <dbReference type="EMBL" id="VAW41097.1"/>
    </source>
</evidence>
<accession>A0A3B0VRK8</accession>
<reference evidence="1" key="1">
    <citation type="submission" date="2018-06" db="EMBL/GenBank/DDBJ databases">
        <authorList>
            <person name="Zhirakovskaya E."/>
        </authorList>
    </citation>
    <scope>NUCLEOTIDE SEQUENCE</scope>
</reference>
<gene>
    <name evidence="1" type="ORF">MNBD_DELTA04-937</name>
</gene>
<dbReference type="PROSITE" id="PS51257">
    <property type="entry name" value="PROKAR_LIPOPROTEIN"/>
    <property type="match status" value="1"/>
</dbReference>
<evidence type="ECO:0008006" key="2">
    <source>
        <dbReference type="Google" id="ProtNLM"/>
    </source>
</evidence>